<dbReference type="Gene3D" id="3.40.190.10">
    <property type="entry name" value="Periplasmic binding protein-like II"/>
    <property type="match status" value="1"/>
</dbReference>
<dbReference type="SUPFAM" id="SSF53850">
    <property type="entry name" value="Periplasmic binding protein-like II"/>
    <property type="match status" value="1"/>
</dbReference>
<dbReference type="InterPro" id="IPR000914">
    <property type="entry name" value="SBP_5_dom"/>
</dbReference>
<protein>
    <submittedName>
        <fullName evidence="3">Peptide/nickel transport system substrate-binding protein</fullName>
    </submittedName>
</protein>
<accession>A0A561SMY0</accession>
<organism evidence="3 4">
    <name type="scientific">Pseudonocardia hierapolitana</name>
    <dbReference type="NCBI Taxonomy" id="1128676"/>
    <lineage>
        <taxon>Bacteria</taxon>
        <taxon>Bacillati</taxon>
        <taxon>Actinomycetota</taxon>
        <taxon>Actinomycetes</taxon>
        <taxon>Pseudonocardiales</taxon>
        <taxon>Pseudonocardiaceae</taxon>
        <taxon>Pseudonocardia</taxon>
    </lineage>
</organism>
<dbReference type="GO" id="GO:0015833">
    <property type="term" value="P:peptide transport"/>
    <property type="evidence" value="ECO:0007669"/>
    <property type="project" value="TreeGrafter"/>
</dbReference>
<evidence type="ECO:0000313" key="3">
    <source>
        <dbReference type="EMBL" id="TWF76218.1"/>
    </source>
</evidence>
<dbReference type="PANTHER" id="PTHR30290">
    <property type="entry name" value="PERIPLASMIC BINDING COMPONENT OF ABC TRANSPORTER"/>
    <property type="match status" value="1"/>
</dbReference>
<evidence type="ECO:0000256" key="1">
    <source>
        <dbReference type="SAM" id="SignalP"/>
    </source>
</evidence>
<dbReference type="PROSITE" id="PS51257">
    <property type="entry name" value="PROKAR_LIPOPROTEIN"/>
    <property type="match status" value="1"/>
</dbReference>
<dbReference type="AlphaFoldDB" id="A0A561SMY0"/>
<comment type="caution">
    <text evidence="3">The sequence shown here is derived from an EMBL/GenBank/DDBJ whole genome shotgun (WGS) entry which is preliminary data.</text>
</comment>
<dbReference type="Gene3D" id="3.90.76.10">
    <property type="entry name" value="Dipeptide-binding Protein, Domain 1"/>
    <property type="match status" value="1"/>
</dbReference>
<keyword evidence="1" id="KW-0732">Signal</keyword>
<dbReference type="Pfam" id="PF00496">
    <property type="entry name" value="SBP_bac_5"/>
    <property type="match status" value="1"/>
</dbReference>
<reference evidence="3 4" key="1">
    <citation type="submission" date="2019-06" db="EMBL/GenBank/DDBJ databases">
        <title>Sequencing the genomes of 1000 actinobacteria strains.</title>
        <authorList>
            <person name="Klenk H.-P."/>
        </authorList>
    </citation>
    <scope>NUCLEOTIDE SEQUENCE [LARGE SCALE GENOMIC DNA]</scope>
    <source>
        <strain evidence="3 4">DSM 45671</strain>
    </source>
</reference>
<dbReference type="EMBL" id="VIWU01000001">
    <property type="protein sequence ID" value="TWF76218.1"/>
    <property type="molecule type" value="Genomic_DNA"/>
</dbReference>
<name>A0A561SMY0_9PSEU</name>
<dbReference type="OrthoDB" id="7888869at2"/>
<gene>
    <name evidence="3" type="ORF">FHX44_112107</name>
</gene>
<dbReference type="Proteomes" id="UP000321261">
    <property type="component" value="Unassembled WGS sequence"/>
</dbReference>
<keyword evidence="4" id="KW-1185">Reference proteome</keyword>
<feature type="chain" id="PRO_5038668563" evidence="1">
    <location>
        <begin position="24"/>
        <end position="562"/>
    </location>
</feature>
<proteinExistence type="predicted"/>
<dbReference type="PANTHER" id="PTHR30290:SF65">
    <property type="entry name" value="MONOACYL PHOSPHATIDYLINOSITOL TETRAMANNOSIDE-BINDING PROTEIN LPQW-RELATED"/>
    <property type="match status" value="1"/>
</dbReference>
<dbReference type="RefSeq" id="WP_147255298.1">
    <property type="nucleotide sequence ID" value="NZ_VIWU01000001.1"/>
</dbReference>
<dbReference type="CDD" id="cd08501">
    <property type="entry name" value="PBP2_Lpqw"/>
    <property type="match status" value="1"/>
</dbReference>
<evidence type="ECO:0000313" key="4">
    <source>
        <dbReference type="Proteomes" id="UP000321261"/>
    </source>
</evidence>
<dbReference type="GO" id="GO:1904680">
    <property type="term" value="F:peptide transmembrane transporter activity"/>
    <property type="evidence" value="ECO:0007669"/>
    <property type="project" value="TreeGrafter"/>
</dbReference>
<dbReference type="Gene3D" id="3.10.105.10">
    <property type="entry name" value="Dipeptide-binding Protein, Domain 3"/>
    <property type="match status" value="1"/>
</dbReference>
<feature type="domain" description="Solute-binding protein family 5" evidence="2">
    <location>
        <begin position="118"/>
        <end position="483"/>
    </location>
</feature>
<dbReference type="InterPro" id="IPR039424">
    <property type="entry name" value="SBP_5"/>
</dbReference>
<sequence length="562" mass="60132">MRTRSRRLAVGAVAMALLLTACGGGGGAGDAGGGLAGIDEQQRGVNDINPVAREQVRDGGDLRWPIDAIPDNFNINHVDGNLVDNREIVEALLPGAFVREADGTVSLDEDYFTSIELTSTAPQVVTYTINPAAGWDDGTPITWRDLQAQWQALNGTNPAYLPADTAGYDSVASVERGVDDKQAVVTFATPYAEWRAMYEHIYPAATNTDPEAFNRGWLTSIGTTAGPFRAENVDTTGQTITLVRNEKWWGEPAKLDRIIFRVVERSALADALANNEIDSYRIGSDVNLSARAQGIPGVVVRQAVEPLFNHITFNGGPGAVLSDPALRRAIVQGMDRQAIATALVGQIVPTITPLNQFIFVQGSENYVDHAQGVAYDPAAAGAALDALGWVSPGEGQARVRNGQPLDVRYVATAGNPISERIVAITSQQLRAIGVGVEVVPVASADLFDQYVNPGNFDMIGFAYSGSPFPITSSREVFVSGSESNVSRINTPEIDALFAQASAELDDAKRIELCQRIDQALWEQMPYVPLYQATGAVAVRSTLANFGAKGFADLDYTEIGFTA</sequence>
<evidence type="ECO:0000259" key="2">
    <source>
        <dbReference type="Pfam" id="PF00496"/>
    </source>
</evidence>
<feature type="signal peptide" evidence="1">
    <location>
        <begin position="1"/>
        <end position="23"/>
    </location>
</feature>